<dbReference type="AlphaFoldDB" id="A0A8J4SZF5"/>
<keyword evidence="2" id="KW-1185">Reference proteome</keyword>
<accession>A0A8J4SZF5</accession>
<dbReference type="Proteomes" id="UP000748531">
    <property type="component" value="Unassembled WGS sequence"/>
</dbReference>
<evidence type="ECO:0000313" key="1">
    <source>
        <dbReference type="EMBL" id="KAF5394741.1"/>
    </source>
</evidence>
<evidence type="ECO:0000313" key="2">
    <source>
        <dbReference type="Proteomes" id="UP000748531"/>
    </source>
</evidence>
<organism evidence="1 2">
    <name type="scientific">Paragonimus heterotremus</name>
    <dbReference type="NCBI Taxonomy" id="100268"/>
    <lineage>
        <taxon>Eukaryota</taxon>
        <taxon>Metazoa</taxon>
        <taxon>Spiralia</taxon>
        <taxon>Lophotrochozoa</taxon>
        <taxon>Platyhelminthes</taxon>
        <taxon>Trematoda</taxon>
        <taxon>Digenea</taxon>
        <taxon>Plagiorchiida</taxon>
        <taxon>Troglotremata</taxon>
        <taxon>Troglotrematidae</taxon>
        <taxon>Paragonimus</taxon>
    </lineage>
</organism>
<comment type="caution">
    <text evidence="1">The sequence shown here is derived from an EMBL/GenBank/DDBJ whole genome shotgun (WGS) entry which is preliminary data.</text>
</comment>
<proteinExistence type="predicted"/>
<sequence>MTTNNYVTWWVRIINWAVDRNLVHIVPLLFSTRLLTFLLACGDPKVDIHTWSLFQIRLLVLIHITDQAQTGAFPSLSSIYSCVCLHRRLFPCTLFSRAAVVSRLFVKNIVVNSVSRFRVLFPPRYLRCDAARLLRRFLA</sequence>
<name>A0A8J4SZF5_9TREM</name>
<gene>
    <name evidence="1" type="ORF">PHET_10421</name>
</gene>
<protein>
    <submittedName>
        <fullName evidence="1">Uncharacterized protein</fullName>
    </submittedName>
</protein>
<reference evidence="1" key="1">
    <citation type="submission" date="2019-05" db="EMBL/GenBank/DDBJ databases">
        <title>Annotation for the trematode Paragonimus heterotremus.</title>
        <authorList>
            <person name="Choi Y.-J."/>
        </authorList>
    </citation>
    <scope>NUCLEOTIDE SEQUENCE</scope>
    <source>
        <strain evidence="1">LC</strain>
    </source>
</reference>
<dbReference type="EMBL" id="LUCH01017772">
    <property type="protein sequence ID" value="KAF5394741.1"/>
    <property type="molecule type" value="Genomic_DNA"/>
</dbReference>